<dbReference type="eggNOG" id="KOG0133">
    <property type="taxonomic scope" value="Eukaryota"/>
</dbReference>
<feature type="compositionally biased region" description="Basic residues" evidence="5">
    <location>
        <begin position="168"/>
        <end position="183"/>
    </location>
</feature>
<dbReference type="InterPro" id="IPR005101">
    <property type="entry name" value="Cryptochr/Photolyase_FAD-bd"/>
</dbReference>
<feature type="region of interest" description="Disordered" evidence="5">
    <location>
        <begin position="154"/>
        <end position="183"/>
    </location>
</feature>
<keyword evidence="3 4" id="KW-0274">FAD</keyword>
<feature type="domain" description="Cryptochrome/DNA photolyase FAD-binding" evidence="6">
    <location>
        <begin position="1"/>
        <end position="120"/>
    </location>
</feature>
<dbReference type="InterPro" id="IPR002081">
    <property type="entry name" value="Cryptochrome/DNA_photolyase_1"/>
</dbReference>
<dbReference type="SUPFAM" id="SSF48173">
    <property type="entry name" value="Cryptochrome/photolyase FAD-binding domain"/>
    <property type="match status" value="1"/>
</dbReference>
<reference evidence="7 8" key="1">
    <citation type="journal article" date="2011" name="Proc. Natl. Acad. Sci. U.S.A.">
        <title>Niche of harmful alga Aureococcus anophagefferens revealed through ecogenomics.</title>
        <authorList>
            <person name="Gobler C.J."/>
            <person name="Berry D.L."/>
            <person name="Dyhrman S.T."/>
            <person name="Wilhelm S.W."/>
            <person name="Salamov A."/>
            <person name="Lobanov A.V."/>
            <person name="Zhang Y."/>
            <person name="Collier J.L."/>
            <person name="Wurch L.L."/>
            <person name="Kustka A.B."/>
            <person name="Dill B.D."/>
            <person name="Shah M."/>
            <person name="VerBerkmoes N.C."/>
            <person name="Kuo A."/>
            <person name="Terry A."/>
            <person name="Pangilinan J."/>
            <person name="Lindquist E.A."/>
            <person name="Lucas S."/>
            <person name="Paulsen I.T."/>
            <person name="Hattenrath-Lehmann T.K."/>
            <person name="Talmage S.C."/>
            <person name="Walker E.A."/>
            <person name="Koch F."/>
            <person name="Burson A.M."/>
            <person name="Marcoval M.A."/>
            <person name="Tang Y.Z."/>
            <person name="Lecleir G.R."/>
            <person name="Coyne K.J."/>
            <person name="Berg G.M."/>
            <person name="Bertrand E.M."/>
            <person name="Saito M.A."/>
            <person name="Gladyshev V.N."/>
            <person name="Grigoriev I.V."/>
        </authorList>
    </citation>
    <scope>NUCLEOTIDE SEQUENCE [LARGE SCALE GENOMIC DNA]</scope>
    <source>
        <strain evidence="8">CCMP 1984</strain>
    </source>
</reference>
<dbReference type="GO" id="GO:0003904">
    <property type="term" value="F:deoxyribodipyrimidine photo-lyase activity"/>
    <property type="evidence" value="ECO:0007669"/>
    <property type="project" value="TreeGrafter"/>
</dbReference>
<keyword evidence="8" id="KW-1185">Reference proteome</keyword>
<evidence type="ECO:0000313" key="8">
    <source>
        <dbReference type="Proteomes" id="UP000002729"/>
    </source>
</evidence>
<evidence type="ECO:0000256" key="1">
    <source>
        <dbReference type="ARBA" id="ARBA00005862"/>
    </source>
</evidence>
<dbReference type="PANTHER" id="PTHR11455:SF18">
    <property type="entry name" value="SI:CH1073-390K14.1"/>
    <property type="match status" value="1"/>
</dbReference>
<dbReference type="Gene3D" id="1.10.579.10">
    <property type="entry name" value="DNA Cyclobutane Dipyrimidine Photolyase, subunit A, domain 3"/>
    <property type="match status" value="1"/>
</dbReference>
<gene>
    <name evidence="7" type="ORF">AURANDRAFT_28788</name>
</gene>
<dbReference type="OrthoDB" id="204690at2759"/>
<dbReference type="GO" id="GO:0005737">
    <property type="term" value="C:cytoplasm"/>
    <property type="evidence" value="ECO:0007669"/>
    <property type="project" value="TreeGrafter"/>
</dbReference>
<dbReference type="GeneID" id="20220608"/>
<dbReference type="RefSeq" id="XP_009038637.1">
    <property type="nucleotide sequence ID" value="XM_009040389.1"/>
</dbReference>
<protein>
    <recommendedName>
        <fullName evidence="6">Cryptochrome/DNA photolyase FAD-binding domain-containing protein</fullName>
    </recommendedName>
</protein>
<dbReference type="GO" id="GO:0032922">
    <property type="term" value="P:circadian regulation of gene expression"/>
    <property type="evidence" value="ECO:0007669"/>
    <property type="project" value="TreeGrafter"/>
</dbReference>
<evidence type="ECO:0000259" key="6">
    <source>
        <dbReference type="Pfam" id="PF03441"/>
    </source>
</evidence>
<dbReference type="Proteomes" id="UP000002729">
    <property type="component" value="Unassembled WGS sequence"/>
</dbReference>
<feature type="binding site" evidence="4">
    <location>
        <begin position="28"/>
        <end position="30"/>
    </location>
    <ligand>
        <name>FAD</name>
        <dbReference type="ChEBI" id="CHEBI:57692"/>
    </ligand>
</feature>
<evidence type="ECO:0000256" key="4">
    <source>
        <dbReference type="PIRSR" id="PIRSR602081-1"/>
    </source>
</evidence>
<dbReference type="PANTHER" id="PTHR11455">
    <property type="entry name" value="CRYPTOCHROME"/>
    <property type="match status" value="1"/>
</dbReference>
<dbReference type="GO" id="GO:0043153">
    <property type="term" value="P:entrainment of circadian clock by photoperiod"/>
    <property type="evidence" value="ECO:0007669"/>
    <property type="project" value="TreeGrafter"/>
</dbReference>
<evidence type="ECO:0000256" key="2">
    <source>
        <dbReference type="ARBA" id="ARBA00022630"/>
    </source>
</evidence>
<evidence type="ECO:0000313" key="7">
    <source>
        <dbReference type="EMBL" id="EGB06894.1"/>
    </source>
</evidence>
<name>F0YDN9_AURAN</name>
<feature type="compositionally biased region" description="Basic and acidic residues" evidence="5">
    <location>
        <begin position="154"/>
        <end position="167"/>
    </location>
</feature>
<comment type="cofactor">
    <cofactor evidence="4">
        <name>FAD</name>
        <dbReference type="ChEBI" id="CHEBI:57692"/>
    </cofactor>
    <text evidence="4">Binds 1 FAD per subunit.</text>
</comment>
<accession>F0YDN9</accession>
<dbReference type="GO" id="GO:0071949">
    <property type="term" value="F:FAD binding"/>
    <property type="evidence" value="ECO:0007669"/>
    <property type="project" value="TreeGrafter"/>
</dbReference>
<comment type="similarity">
    <text evidence="1">Belongs to the DNA photolyase class-1 family.</text>
</comment>
<dbReference type="Pfam" id="PF03441">
    <property type="entry name" value="FAD_binding_7"/>
    <property type="match status" value="1"/>
</dbReference>
<dbReference type="EMBL" id="GL833133">
    <property type="protein sequence ID" value="EGB06894.1"/>
    <property type="molecule type" value="Genomic_DNA"/>
</dbReference>
<evidence type="ECO:0000256" key="3">
    <source>
        <dbReference type="ARBA" id="ARBA00022827"/>
    </source>
</evidence>
<organism evidence="8">
    <name type="scientific">Aureococcus anophagefferens</name>
    <name type="common">Harmful bloom alga</name>
    <dbReference type="NCBI Taxonomy" id="44056"/>
    <lineage>
        <taxon>Eukaryota</taxon>
        <taxon>Sar</taxon>
        <taxon>Stramenopiles</taxon>
        <taxon>Ochrophyta</taxon>
        <taxon>Pelagophyceae</taxon>
        <taxon>Pelagomonadales</taxon>
        <taxon>Pelagomonadaceae</taxon>
        <taxon>Aureococcus</taxon>
    </lineage>
</organism>
<keyword evidence="2 4" id="KW-0285">Flavoprotein</keyword>
<dbReference type="GO" id="GO:0005634">
    <property type="term" value="C:nucleus"/>
    <property type="evidence" value="ECO:0007669"/>
    <property type="project" value="TreeGrafter"/>
</dbReference>
<proteinExistence type="inferred from homology"/>
<dbReference type="AlphaFoldDB" id="F0YDN9"/>
<dbReference type="InterPro" id="IPR036134">
    <property type="entry name" value="Crypto/Photolyase_FAD-like_sf"/>
</dbReference>
<sequence>MVVASFLVEYLRVSWVQGAAWFEETLVDMDPAINAMMWQNAGRSGIDQWNFVMSPENASQDPTGKFTLRYVPELAGLPTKHLHRPWTAPAAALAKAGVALGETYPLRVVDLAAERALSTAAVLAMRARHPRRNDAGGYDVVELPGGATTRVFTKREYRLPADDDAGRKRATPAKKGRVAKRRR</sequence>
<dbReference type="InParanoid" id="F0YDN9"/>
<dbReference type="GO" id="GO:0003677">
    <property type="term" value="F:DNA binding"/>
    <property type="evidence" value="ECO:0007669"/>
    <property type="project" value="TreeGrafter"/>
</dbReference>
<dbReference type="KEGG" id="aaf:AURANDRAFT_28788"/>
<evidence type="ECO:0000256" key="5">
    <source>
        <dbReference type="SAM" id="MobiDB-lite"/>
    </source>
</evidence>